<evidence type="ECO:0000313" key="2">
    <source>
        <dbReference type="Proteomes" id="UP000034189"/>
    </source>
</evidence>
<dbReference type="HOGENOM" id="CLU_2424124_0_0_9"/>
<gene>
    <name evidence="1" type="ORF">VK70_13195</name>
</gene>
<reference evidence="1 2" key="2">
    <citation type="journal article" date="2016" name="Genome Announc.">
        <title>Genome Sequence of a Gram-Positive Diazotroph, Paenibacillus durus Type Strain ATCC 35681.</title>
        <authorList>
            <person name="Halim M.A."/>
            <person name="Rahman A.Y."/>
            <person name="Sim K.S."/>
            <person name="Yam H.C."/>
            <person name="Rahim A.A."/>
            <person name="Ghazali A.H."/>
            <person name="Najimudin N."/>
        </authorList>
    </citation>
    <scope>NUCLEOTIDE SEQUENCE [LARGE SCALE GENOMIC DNA]</scope>
    <source>
        <strain evidence="1 2">ATCC 35681</strain>
    </source>
</reference>
<protein>
    <submittedName>
        <fullName evidence="1">Uncharacterized protein</fullName>
    </submittedName>
</protein>
<evidence type="ECO:0000313" key="1">
    <source>
        <dbReference type="EMBL" id="AKG35413.1"/>
    </source>
</evidence>
<reference evidence="1 2" key="1">
    <citation type="submission" date="2015-03" db="EMBL/GenBank/DDBJ databases">
        <authorList>
            <person name="Abdul Halim M."/>
        </authorList>
    </citation>
    <scope>NUCLEOTIDE SEQUENCE [LARGE SCALE GENOMIC DNA]</scope>
    <source>
        <strain evidence="1 2">ATCC 35681</strain>
    </source>
</reference>
<dbReference type="PATRIC" id="fig|1333534.5.peg.2906"/>
<organism evidence="1 2">
    <name type="scientific">Paenibacillus durus ATCC 35681</name>
    <dbReference type="NCBI Taxonomy" id="1333534"/>
    <lineage>
        <taxon>Bacteria</taxon>
        <taxon>Bacillati</taxon>
        <taxon>Bacillota</taxon>
        <taxon>Bacilli</taxon>
        <taxon>Bacillales</taxon>
        <taxon>Paenibacillaceae</taxon>
        <taxon>Paenibacillus</taxon>
    </lineage>
</organism>
<name>A0A0F7FAV5_PAEDU</name>
<proteinExistence type="predicted"/>
<dbReference type="EMBL" id="CP011114">
    <property type="protein sequence ID" value="AKG35413.1"/>
    <property type="molecule type" value="Genomic_DNA"/>
</dbReference>
<dbReference type="AlphaFoldDB" id="A0A0F7FAV5"/>
<accession>A0A0F7FAV5</accession>
<dbReference type="Proteomes" id="UP000034189">
    <property type="component" value="Chromosome"/>
</dbReference>
<sequence>MYFNNKAPPGLHFIGAGGAFVWLHLNGTLTADAPALPQAGRFARLLPKQKLKLNILHTENLSAFPYRNEPPAVCVDYLAFIHFFTTFRLAY</sequence>